<proteinExistence type="predicted"/>
<feature type="region of interest" description="Disordered" evidence="1">
    <location>
        <begin position="1"/>
        <end position="26"/>
    </location>
</feature>
<name>A0A7J6ATA0_AMEME</name>
<dbReference type="Proteomes" id="UP000593565">
    <property type="component" value="Unassembled WGS sequence"/>
</dbReference>
<keyword evidence="3" id="KW-1185">Reference proteome</keyword>
<evidence type="ECO:0000256" key="1">
    <source>
        <dbReference type="SAM" id="MobiDB-lite"/>
    </source>
</evidence>
<evidence type="ECO:0000313" key="3">
    <source>
        <dbReference type="Proteomes" id="UP000593565"/>
    </source>
</evidence>
<protein>
    <submittedName>
        <fullName evidence="2">Uncharacterized protein</fullName>
    </submittedName>
</protein>
<accession>A0A7J6ATA0</accession>
<evidence type="ECO:0000313" key="2">
    <source>
        <dbReference type="EMBL" id="KAF4086004.1"/>
    </source>
</evidence>
<organism evidence="2 3">
    <name type="scientific">Ameiurus melas</name>
    <name type="common">Black bullhead</name>
    <name type="synonym">Silurus melas</name>
    <dbReference type="NCBI Taxonomy" id="219545"/>
    <lineage>
        <taxon>Eukaryota</taxon>
        <taxon>Metazoa</taxon>
        <taxon>Chordata</taxon>
        <taxon>Craniata</taxon>
        <taxon>Vertebrata</taxon>
        <taxon>Euteleostomi</taxon>
        <taxon>Actinopterygii</taxon>
        <taxon>Neopterygii</taxon>
        <taxon>Teleostei</taxon>
        <taxon>Ostariophysi</taxon>
        <taxon>Siluriformes</taxon>
        <taxon>Ictaluridae</taxon>
        <taxon>Ameiurus</taxon>
    </lineage>
</organism>
<dbReference type="EMBL" id="JAAGNN010000008">
    <property type="protein sequence ID" value="KAF4086004.1"/>
    <property type="molecule type" value="Genomic_DNA"/>
</dbReference>
<dbReference type="AlphaFoldDB" id="A0A7J6ATA0"/>
<gene>
    <name evidence="2" type="ORF">AMELA_G00101590</name>
</gene>
<sequence>MSYQWRINRNRDRSGRTHKQPSSSLKEKQIWLRWHLRQIAKKNKAWKEVAEIREYTMPVQFFC</sequence>
<reference evidence="2 3" key="1">
    <citation type="submission" date="2020-02" db="EMBL/GenBank/DDBJ databases">
        <title>A chromosome-scale genome assembly of the black bullhead catfish (Ameiurus melas).</title>
        <authorList>
            <person name="Wen M."/>
            <person name="Zham M."/>
            <person name="Cabau C."/>
            <person name="Klopp C."/>
            <person name="Donnadieu C."/>
            <person name="Roques C."/>
            <person name="Bouchez O."/>
            <person name="Lampietro C."/>
            <person name="Jouanno E."/>
            <person name="Herpin A."/>
            <person name="Louis A."/>
            <person name="Berthelot C."/>
            <person name="Parey E."/>
            <person name="Roest-Crollius H."/>
            <person name="Braasch I."/>
            <person name="Postlethwait J."/>
            <person name="Robinson-Rechavi M."/>
            <person name="Echchiki A."/>
            <person name="Begum T."/>
            <person name="Montfort J."/>
            <person name="Schartl M."/>
            <person name="Bobe J."/>
            <person name="Guiguen Y."/>
        </authorList>
    </citation>
    <scope>NUCLEOTIDE SEQUENCE [LARGE SCALE GENOMIC DNA]</scope>
    <source>
        <strain evidence="2">M_S1</strain>
        <tissue evidence="2">Blood</tissue>
    </source>
</reference>
<comment type="caution">
    <text evidence="2">The sequence shown here is derived from an EMBL/GenBank/DDBJ whole genome shotgun (WGS) entry which is preliminary data.</text>
</comment>